<protein>
    <submittedName>
        <fullName evidence="2">ABC transporter substrate-binding protein</fullName>
    </submittedName>
</protein>
<gene>
    <name evidence="2" type="ORF">FJQ54_02160</name>
</gene>
<dbReference type="InterPro" id="IPR042245">
    <property type="entry name" value="Tgt2/MlaC_sf"/>
</dbReference>
<dbReference type="EMBL" id="VFSU01000011">
    <property type="protein sequence ID" value="TPE63683.1"/>
    <property type="molecule type" value="Genomic_DNA"/>
</dbReference>
<evidence type="ECO:0000256" key="1">
    <source>
        <dbReference type="SAM" id="SignalP"/>
    </source>
</evidence>
<dbReference type="PANTHER" id="PTHR36573:SF1">
    <property type="entry name" value="INTERMEMBRANE PHOSPHOLIPID TRANSPORT SYSTEM BINDING PROTEIN MLAC"/>
    <property type="match status" value="1"/>
</dbReference>
<keyword evidence="1" id="KW-0732">Signal</keyword>
<organism evidence="2 3">
    <name type="scientific">Sandaracinobacter neustonicus</name>
    <dbReference type="NCBI Taxonomy" id="1715348"/>
    <lineage>
        <taxon>Bacteria</taxon>
        <taxon>Pseudomonadati</taxon>
        <taxon>Pseudomonadota</taxon>
        <taxon>Alphaproteobacteria</taxon>
        <taxon>Sphingomonadales</taxon>
        <taxon>Sphingosinicellaceae</taxon>
        <taxon>Sandaracinobacter</taxon>
    </lineage>
</organism>
<feature type="signal peptide" evidence="1">
    <location>
        <begin position="1"/>
        <end position="26"/>
    </location>
</feature>
<dbReference type="OrthoDB" id="8099120at2"/>
<reference evidence="2 3" key="1">
    <citation type="submission" date="2019-06" db="EMBL/GenBank/DDBJ databases">
        <authorList>
            <person name="Lee I."/>
            <person name="Jang G.I."/>
            <person name="Hwang C.Y."/>
        </authorList>
    </citation>
    <scope>NUCLEOTIDE SEQUENCE [LARGE SCALE GENOMIC DNA]</scope>
    <source>
        <strain evidence="2 3">PAMC 28131</strain>
    </source>
</reference>
<evidence type="ECO:0000313" key="3">
    <source>
        <dbReference type="Proteomes" id="UP000319897"/>
    </source>
</evidence>
<sequence>MKLKRFTLAILLAVAAPVAVASPAFAQAAPSGPATPAQQKTAADFIADLTGQALAVLQDKSLSKDQSRTKFRALLRANFDVDGTGLRLIRTYRAPNSPIKLTDAQVNAYRAALPDFVVNTYSDRLYDFAAAKVTVVRTLPRGSRGEVDVFTRITDPKGGKPIEAIWQVKTTGKPQVTNITVNGVNIALTQEADFKAYIEKNGFDALVDFMKKAK</sequence>
<dbReference type="Gene3D" id="3.10.450.710">
    <property type="entry name" value="Tgt2/MlaC"/>
    <property type="match status" value="1"/>
</dbReference>
<accession>A0A501XTJ5</accession>
<dbReference type="InterPro" id="IPR008869">
    <property type="entry name" value="MlaC/ttg2D"/>
</dbReference>
<comment type="caution">
    <text evidence="2">The sequence shown here is derived from an EMBL/GenBank/DDBJ whole genome shotgun (WGS) entry which is preliminary data.</text>
</comment>
<evidence type="ECO:0000313" key="2">
    <source>
        <dbReference type="EMBL" id="TPE63683.1"/>
    </source>
</evidence>
<keyword evidence="3" id="KW-1185">Reference proteome</keyword>
<name>A0A501XTJ5_9SPHN</name>
<dbReference type="Proteomes" id="UP000319897">
    <property type="component" value="Unassembled WGS sequence"/>
</dbReference>
<dbReference type="PANTHER" id="PTHR36573">
    <property type="entry name" value="INTERMEMBRANE PHOSPHOLIPID TRANSPORT SYSTEM BINDING PROTEIN MLAC"/>
    <property type="match status" value="1"/>
</dbReference>
<dbReference type="AlphaFoldDB" id="A0A501XTJ5"/>
<feature type="chain" id="PRO_5021498569" evidence="1">
    <location>
        <begin position="27"/>
        <end position="214"/>
    </location>
</feature>
<proteinExistence type="predicted"/>
<dbReference type="Pfam" id="PF05494">
    <property type="entry name" value="MlaC"/>
    <property type="match status" value="1"/>
</dbReference>